<evidence type="ECO:0000259" key="9">
    <source>
        <dbReference type="PROSITE" id="PS50808"/>
    </source>
</evidence>
<feature type="compositionally biased region" description="Basic and acidic residues" evidence="8">
    <location>
        <begin position="174"/>
        <end position="183"/>
    </location>
</feature>
<dbReference type="PANTHER" id="PTHR43521:SF1">
    <property type="entry name" value="ALPHA-AMINOADIPIC SEMIALDEHYDE DEHYDROGENASE"/>
    <property type="match status" value="1"/>
</dbReference>
<dbReference type="InterPro" id="IPR016162">
    <property type="entry name" value="Ald_DH_N"/>
</dbReference>
<dbReference type="AlphaFoldDB" id="A0A485KMB7"/>
<keyword evidence="3 7" id="KW-0863">Zinc-finger</keyword>
<dbReference type="InterPro" id="IPR016163">
    <property type="entry name" value="Ald_DH_C"/>
</dbReference>
<keyword evidence="12" id="KW-1185">Reference proteome</keyword>
<name>A0A485KMB7_9STRA</name>
<evidence type="ECO:0000256" key="8">
    <source>
        <dbReference type="SAM" id="MobiDB-lite"/>
    </source>
</evidence>
<comment type="similarity">
    <text evidence="1">Belongs to the aldehyde dehydrogenase family.</text>
</comment>
<dbReference type="Gene3D" id="3.40.309.10">
    <property type="entry name" value="Aldehyde Dehydrogenase, Chain A, domain 2"/>
    <property type="match status" value="1"/>
</dbReference>
<protein>
    <submittedName>
        <fullName evidence="11">Aste57867_9086 protein</fullName>
    </submittedName>
</protein>
<keyword evidence="6" id="KW-0520">NAD</keyword>
<keyword evidence="2" id="KW-0479">Metal-binding</keyword>
<feature type="region of interest" description="Disordered" evidence="8">
    <location>
        <begin position="163"/>
        <end position="187"/>
    </location>
</feature>
<keyword evidence="5" id="KW-0560">Oxidoreductase</keyword>
<accession>A0A485KMB7</accession>
<keyword evidence="4" id="KW-0862">Zinc</keyword>
<dbReference type="SUPFAM" id="SSF53720">
    <property type="entry name" value="ALDH-like"/>
    <property type="match status" value="1"/>
</dbReference>
<dbReference type="InterPro" id="IPR015590">
    <property type="entry name" value="Aldehyde_DH_dom"/>
</dbReference>
<gene>
    <name evidence="11" type="primary">Aste57867_9086</name>
    <name evidence="10" type="ORF">As57867_009050</name>
    <name evidence="11" type="ORF">ASTE57867_9086</name>
</gene>
<dbReference type="Pfam" id="PF00171">
    <property type="entry name" value="Aldedh"/>
    <property type="match status" value="1"/>
</dbReference>
<evidence type="ECO:0000256" key="6">
    <source>
        <dbReference type="ARBA" id="ARBA00023027"/>
    </source>
</evidence>
<reference evidence="10" key="2">
    <citation type="submission" date="2019-06" db="EMBL/GenBank/DDBJ databases">
        <title>Genomics analysis of Aphanomyces spp. identifies a new class of oomycete effector associated with host adaptation.</title>
        <authorList>
            <person name="Gaulin E."/>
        </authorList>
    </citation>
    <scope>NUCLEOTIDE SEQUENCE</scope>
    <source>
        <strain evidence="10">CBS 578.67</strain>
    </source>
</reference>
<dbReference type="EMBL" id="VJMH01005126">
    <property type="protein sequence ID" value="KAF0700381.1"/>
    <property type="molecule type" value="Genomic_DNA"/>
</dbReference>
<dbReference type="GO" id="GO:0004029">
    <property type="term" value="F:aldehyde dehydrogenase (NAD+) activity"/>
    <property type="evidence" value="ECO:0007669"/>
    <property type="project" value="InterPro"/>
</dbReference>
<evidence type="ECO:0000256" key="1">
    <source>
        <dbReference type="ARBA" id="ARBA00009986"/>
    </source>
</evidence>
<feature type="domain" description="BED-type" evidence="9">
    <location>
        <begin position="111"/>
        <end position="163"/>
    </location>
</feature>
<dbReference type="GO" id="GO:0003677">
    <property type="term" value="F:DNA binding"/>
    <property type="evidence" value="ECO:0007669"/>
    <property type="project" value="InterPro"/>
</dbReference>
<dbReference type="GO" id="GO:0008270">
    <property type="term" value="F:zinc ion binding"/>
    <property type="evidence" value="ECO:0007669"/>
    <property type="project" value="UniProtKB-KW"/>
</dbReference>
<evidence type="ECO:0000313" key="11">
    <source>
        <dbReference type="EMBL" id="VFT85970.1"/>
    </source>
</evidence>
<dbReference type="Proteomes" id="UP000332933">
    <property type="component" value="Unassembled WGS sequence"/>
</dbReference>
<dbReference type="PROSITE" id="PS50808">
    <property type="entry name" value="ZF_BED"/>
    <property type="match status" value="1"/>
</dbReference>
<dbReference type="OrthoDB" id="77208at2759"/>
<feature type="compositionally biased region" description="Basic and acidic residues" evidence="8">
    <location>
        <begin position="89"/>
        <end position="98"/>
    </location>
</feature>
<dbReference type="EMBL" id="CAADRA010005147">
    <property type="protein sequence ID" value="VFT85970.1"/>
    <property type="molecule type" value="Genomic_DNA"/>
</dbReference>
<proteinExistence type="inferred from homology"/>
<evidence type="ECO:0000313" key="10">
    <source>
        <dbReference type="EMBL" id="KAF0700381.1"/>
    </source>
</evidence>
<reference evidence="11 12" key="1">
    <citation type="submission" date="2019-03" db="EMBL/GenBank/DDBJ databases">
        <authorList>
            <person name="Gaulin E."/>
            <person name="Dumas B."/>
        </authorList>
    </citation>
    <scope>NUCLEOTIDE SEQUENCE [LARGE SCALE GENOMIC DNA]</scope>
    <source>
        <strain evidence="11">CBS 568.67</strain>
    </source>
</reference>
<evidence type="ECO:0000256" key="2">
    <source>
        <dbReference type="ARBA" id="ARBA00022723"/>
    </source>
</evidence>
<dbReference type="InterPro" id="IPR003656">
    <property type="entry name" value="Znf_BED"/>
</dbReference>
<dbReference type="Gene3D" id="3.40.605.10">
    <property type="entry name" value="Aldehyde Dehydrogenase, Chain A, domain 1"/>
    <property type="match status" value="1"/>
</dbReference>
<evidence type="ECO:0000256" key="3">
    <source>
        <dbReference type="ARBA" id="ARBA00022771"/>
    </source>
</evidence>
<dbReference type="InterPro" id="IPR016161">
    <property type="entry name" value="Ald_DH/histidinol_DH"/>
</dbReference>
<organism evidence="11 12">
    <name type="scientific">Aphanomyces stellatus</name>
    <dbReference type="NCBI Taxonomy" id="120398"/>
    <lineage>
        <taxon>Eukaryota</taxon>
        <taxon>Sar</taxon>
        <taxon>Stramenopiles</taxon>
        <taxon>Oomycota</taxon>
        <taxon>Saprolegniomycetes</taxon>
        <taxon>Saprolegniales</taxon>
        <taxon>Verrucalvaceae</taxon>
        <taxon>Aphanomyces</taxon>
    </lineage>
</organism>
<evidence type="ECO:0000256" key="7">
    <source>
        <dbReference type="PROSITE-ProRule" id="PRU00027"/>
    </source>
</evidence>
<dbReference type="InterPro" id="IPR044638">
    <property type="entry name" value="ALDH7A1-like"/>
</dbReference>
<sequence>MSKSGQKTGRPRNKIWEEFEVDAELSKKRYCRCRWCGSDVKADTARMYYHVTDRCQRIDEPTRQKYQTRISEGQQDAVEADASGGRGGHGKDPTAQETHKLESLLKSKGGRPKDPIWHEFQTNDDLRKRRYCLCVWCEKEVKGDTSRMLGHILERCTSVDEPTKAKYAKRKHDERHGGGRNDGDLSDLDAADVAAMTSVPAKKPKPSPAPPRQGALTMPHYAFLKDLGLKEENRGVFCGEWFGSGPIVAAMNPTTNETIATVRRGTREDYLHVVNSMDHAKMEWRQVPVSQRAQLVAHLAQAFRMKQQGLAQLITLEMGVVLDVSMRLVETMIQSCDAAVAAARAIQDAVRPSSSQPHLVTLERYSPLDGHVGLLTPFHAPCWHGALALVCGNAVLWKPSLVLTAVAIVKIIADVFVRKGHNPMLASMVCGSGPEIGGLLAQDKRMAVVSYTGSADIGHRVGVAVADRMGQTISTLDVHHTIVVDADANLDLALRLVLAAMGKRTLRRLFVHVEVCDLFLNKVSMCYGDIIVGDPFNTATVCGPLRDDEAVQKFSNTINTIQITCGQVLIGGSVLDCPGNFVSPALIMVNDFPTNPVDMLSPITFVSKFHVLDHVMDERPLERIVLFTASPTAAFKWTGFNVVGVNCDFPEDADVQDDWKQYMRRSTCRFSLGGSNHHHQPPQAALDPATMTTLHVL</sequence>
<evidence type="ECO:0000313" key="12">
    <source>
        <dbReference type="Proteomes" id="UP000332933"/>
    </source>
</evidence>
<evidence type="ECO:0000256" key="5">
    <source>
        <dbReference type="ARBA" id="ARBA00023002"/>
    </source>
</evidence>
<feature type="region of interest" description="Disordered" evidence="8">
    <location>
        <begin position="67"/>
        <end position="98"/>
    </location>
</feature>
<evidence type="ECO:0000256" key="4">
    <source>
        <dbReference type="ARBA" id="ARBA00022833"/>
    </source>
</evidence>
<dbReference type="PANTHER" id="PTHR43521">
    <property type="entry name" value="ALPHA-AMINOADIPIC SEMIALDEHYDE DEHYDROGENASE"/>
    <property type="match status" value="1"/>
</dbReference>